<proteinExistence type="predicted"/>
<comment type="caution">
    <text evidence="1">The sequence shown here is derived from an EMBL/GenBank/DDBJ whole genome shotgun (WGS) entry which is preliminary data.</text>
</comment>
<evidence type="ECO:0000313" key="1">
    <source>
        <dbReference type="EMBL" id="KAI3778403.1"/>
    </source>
</evidence>
<organism evidence="1 2">
    <name type="scientific">Cichorium intybus</name>
    <name type="common">Chicory</name>
    <dbReference type="NCBI Taxonomy" id="13427"/>
    <lineage>
        <taxon>Eukaryota</taxon>
        <taxon>Viridiplantae</taxon>
        <taxon>Streptophyta</taxon>
        <taxon>Embryophyta</taxon>
        <taxon>Tracheophyta</taxon>
        <taxon>Spermatophyta</taxon>
        <taxon>Magnoliopsida</taxon>
        <taxon>eudicotyledons</taxon>
        <taxon>Gunneridae</taxon>
        <taxon>Pentapetalae</taxon>
        <taxon>asterids</taxon>
        <taxon>campanulids</taxon>
        <taxon>Asterales</taxon>
        <taxon>Asteraceae</taxon>
        <taxon>Cichorioideae</taxon>
        <taxon>Cichorieae</taxon>
        <taxon>Cichoriinae</taxon>
        <taxon>Cichorium</taxon>
    </lineage>
</organism>
<dbReference type="EMBL" id="CM042010">
    <property type="protein sequence ID" value="KAI3778403.1"/>
    <property type="molecule type" value="Genomic_DNA"/>
</dbReference>
<name>A0ACB9G4P0_CICIN</name>
<accession>A0ACB9G4P0</accession>
<keyword evidence="2" id="KW-1185">Reference proteome</keyword>
<sequence length="132" mass="14406">MSLSDENVYRGLAQPDEIDDNEKSPSFTSFGHGQGISNNQDWNSSREYADNGQPLSRSALARIGHSNPSRGGNFYAGDASPGISDVDRRGTSETGPRGSSSEATTLIIVELVVLNPELVFLQLKWQQQECFK</sequence>
<protein>
    <submittedName>
        <fullName evidence="1">Uncharacterized protein</fullName>
    </submittedName>
</protein>
<evidence type="ECO:0000313" key="2">
    <source>
        <dbReference type="Proteomes" id="UP001055811"/>
    </source>
</evidence>
<reference evidence="2" key="1">
    <citation type="journal article" date="2022" name="Mol. Ecol. Resour.">
        <title>The genomes of chicory, endive, great burdock and yacon provide insights into Asteraceae palaeo-polyploidization history and plant inulin production.</title>
        <authorList>
            <person name="Fan W."/>
            <person name="Wang S."/>
            <person name="Wang H."/>
            <person name="Wang A."/>
            <person name="Jiang F."/>
            <person name="Liu H."/>
            <person name="Zhao H."/>
            <person name="Xu D."/>
            <person name="Zhang Y."/>
        </authorList>
    </citation>
    <scope>NUCLEOTIDE SEQUENCE [LARGE SCALE GENOMIC DNA]</scope>
    <source>
        <strain evidence="2">cv. Punajuju</strain>
    </source>
</reference>
<gene>
    <name evidence="1" type="ORF">L2E82_07675</name>
</gene>
<dbReference type="Proteomes" id="UP001055811">
    <property type="component" value="Linkage Group LG02"/>
</dbReference>
<reference evidence="1 2" key="2">
    <citation type="journal article" date="2022" name="Mol. Ecol. Resour.">
        <title>The genomes of chicory, endive, great burdock and yacon provide insights into Asteraceae paleo-polyploidization history and plant inulin production.</title>
        <authorList>
            <person name="Fan W."/>
            <person name="Wang S."/>
            <person name="Wang H."/>
            <person name="Wang A."/>
            <person name="Jiang F."/>
            <person name="Liu H."/>
            <person name="Zhao H."/>
            <person name="Xu D."/>
            <person name="Zhang Y."/>
        </authorList>
    </citation>
    <scope>NUCLEOTIDE SEQUENCE [LARGE SCALE GENOMIC DNA]</scope>
    <source>
        <strain evidence="2">cv. Punajuju</strain>
        <tissue evidence="1">Leaves</tissue>
    </source>
</reference>